<name>A0AAD5AKN5_SILAS</name>
<proteinExistence type="inferred from homology"/>
<evidence type="ECO:0000313" key="9">
    <source>
        <dbReference type="Proteomes" id="UP001205998"/>
    </source>
</evidence>
<dbReference type="InterPro" id="IPR009079">
    <property type="entry name" value="4_helix_cytokine-like_core"/>
</dbReference>
<evidence type="ECO:0000256" key="6">
    <source>
        <dbReference type="SAM" id="MobiDB-lite"/>
    </source>
</evidence>
<feature type="compositionally biased region" description="Basic residues" evidence="6">
    <location>
        <begin position="164"/>
        <end position="178"/>
    </location>
</feature>
<dbReference type="PANTHER" id="PTHR11419">
    <property type="entry name" value="INTERFERON GAMMA"/>
    <property type="match status" value="1"/>
</dbReference>
<comment type="caution">
    <text evidence="8">The sequence shown here is derived from an EMBL/GenBank/DDBJ whole genome shotgun (WGS) entry which is preliminary data.</text>
</comment>
<gene>
    <name evidence="8" type="ORF">C0J50_22485</name>
</gene>
<evidence type="ECO:0000256" key="1">
    <source>
        <dbReference type="ARBA" id="ARBA00004613"/>
    </source>
</evidence>
<keyword evidence="3" id="KW-0202">Cytokine</keyword>
<accession>A0AAD5AKN5</accession>
<dbReference type="Gene3D" id="1.20.1250.10">
    <property type="match status" value="1"/>
</dbReference>
<dbReference type="Pfam" id="PF00714">
    <property type="entry name" value="IFN-gamma"/>
    <property type="match status" value="1"/>
</dbReference>
<dbReference type="EMBL" id="MU551697">
    <property type="protein sequence ID" value="KAI5617896.1"/>
    <property type="molecule type" value="Genomic_DNA"/>
</dbReference>
<keyword evidence="5" id="KW-0325">Glycoprotein</keyword>
<dbReference type="GO" id="GO:0006955">
    <property type="term" value="P:immune response"/>
    <property type="evidence" value="ECO:0007669"/>
    <property type="project" value="InterPro"/>
</dbReference>
<dbReference type="SUPFAM" id="SSF47266">
    <property type="entry name" value="4-helical cytokines"/>
    <property type="match status" value="1"/>
</dbReference>
<dbReference type="Proteomes" id="UP001205998">
    <property type="component" value="Unassembled WGS sequence"/>
</dbReference>
<evidence type="ECO:0000256" key="3">
    <source>
        <dbReference type="ARBA" id="ARBA00022514"/>
    </source>
</evidence>
<evidence type="ECO:0000256" key="5">
    <source>
        <dbReference type="ARBA" id="ARBA00023180"/>
    </source>
</evidence>
<evidence type="ECO:0000256" key="4">
    <source>
        <dbReference type="ARBA" id="ARBA00022525"/>
    </source>
</evidence>
<keyword evidence="7" id="KW-0732">Signal</keyword>
<dbReference type="PANTHER" id="PTHR11419:SF0">
    <property type="entry name" value="INTERFERON GAMMA"/>
    <property type="match status" value="1"/>
</dbReference>
<reference evidence="8" key="1">
    <citation type="submission" date="2018-07" db="EMBL/GenBank/DDBJ databases">
        <title>Comparative genomics of catfishes provides insights into carnivory and benthic adaptation.</title>
        <authorList>
            <person name="Zhang Y."/>
            <person name="Wang D."/>
            <person name="Peng Z."/>
            <person name="Zheng S."/>
            <person name="Shao F."/>
            <person name="Tao W."/>
        </authorList>
    </citation>
    <scope>NUCLEOTIDE SEQUENCE</scope>
    <source>
        <strain evidence="8">Chongqing</strain>
    </source>
</reference>
<evidence type="ECO:0000313" key="8">
    <source>
        <dbReference type="EMBL" id="KAI5617896.1"/>
    </source>
</evidence>
<comment type="subcellular location">
    <subcellularLocation>
        <location evidence="1">Secreted</location>
    </subcellularLocation>
</comment>
<evidence type="ECO:0000256" key="2">
    <source>
        <dbReference type="ARBA" id="ARBA00007566"/>
    </source>
</evidence>
<feature type="signal peptide" evidence="7">
    <location>
        <begin position="1"/>
        <end position="20"/>
    </location>
</feature>
<sequence>MTLYWRICIVFFGMIAYSVAFLPKNIKESIDHLNNHYVRKNPNPGKLYDGHSLFLEKLKDKTFEEGEQKLLMTIILDAYHRILAKMENETLDETLKHDLHEVKEQMSKLKEHYFSGKHADIKKYVTELLALKENDPRVQSKAIFELKTIYNKAANLGSQSAENHRRRRQAKGSKKQRS</sequence>
<feature type="region of interest" description="Disordered" evidence="6">
    <location>
        <begin position="155"/>
        <end position="178"/>
    </location>
</feature>
<keyword evidence="9" id="KW-1185">Reference proteome</keyword>
<dbReference type="GO" id="GO:0005615">
    <property type="term" value="C:extracellular space"/>
    <property type="evidence" value="ECO:0007669"/>
    <property type="project" value="UniProtKB-KW"/>
</dbReference>
<comment type="similarity">
    <text evidence="2">Belongs to the type II (or gamma) interferon family.</text>
</comment>
<dbReference type="InterPro" id="IPR002069">
    <property type="entry name" value="Interferon_gamma"/>
</dbReference>
<dbReference type="AlphaFoldDB" id="A0AAD5AKN5"/>
<feature type="chain" id="PRO_5042232142" evidence="7">
    <location>
        <begin position="21"/>
        <end position="178"/>
    </location>
</feature>
<dbReference type="GO" id="GO:0005133">
    <property type="term" value="F:type II interferon receptor binding"/>
    <property type="evidence" value="ECO:0007669"/>
    <property type="project" value="InterPro"/>
</dbReference>
<keyword evidence="4" id="KW-0964">Secreted</keyword>
<protein>
    <submittedName>
        <fullName evidence="8">Interferon gamma 1</fullName>
    </submittedName>
</protein>
<organism evidence="8 9">
    <name type="scientific">Silurus asotus</name>
    <name type="common">Amur catfish</name>
    <name type="synonym">Parasilurus asotus</name>
    <dbReference type="NCBI Taxonomy" id="30991"/>
    <lineage>
        <taxon>Eukaryota</taxon>
        <taxon>Metazoa</taxon>
        <taxon>Chordata</taxon>
        <taxon>Craniata</taxon>
        <taxon>Vertebrata</taxon>
        <taxon>Euteleostomi</taxon>
        <taxon>Actinopterygii</taxon>
        <taxon>Neopterygii</taxon>
        <taxon>Teleostei</taxon>
        <taxon>Ostariophysi</taxon>
        <taxon>Siluriformes</taxon>
        <taxon>Siluridae</taxon>
        <taxon>Silurus</taxon>
    </lineage>
</organism>
<dbReference type="GO" id="GO:0005125">
    <property type="term" value="F:cytokine activity"/>
    <property type="evidence" value="ECO:0007669"/>
    <property type="project" value="UniProtKB-KW"/>
</dbReference>
<evidence type="ECO:0000256" key="7">
    <source>
        <dbReference type="SAM" id="SignalP"/>
    </source>
</evidence>